<dbReference type="EMBL" id="UAWC01000001">
    <property type="protein sequence ID" value="SQB33625.1"/>
    <property type="molecule type" value="Genomic_DNA"/>
</dbReference>
<name>A0A2X2WC61_CLOCO</name>
<evidence type="ECO:0000259" key="2">
    <source>
        <dbReference type="SMART" id="SM00047"/>
    </source>
</evidence>
<gene>
    <name evidence="3" type="primary">lytG</name>
    <name evidence="3" type="ORF">NCTC13028_00610</name>
</gene>
<dbReference type="Proteomes" id="UP000250223">
    <property type="component" value="Unassembled WGS sequence"/>
</dbReference>
<dbReference type="PRINTS" id="PR01002">
    <property type="entry name" value="FLGFLGJ"/>
</dbReference>
<sequence>MGYTDDFISQVKEGAIASQKKHRVLASITIAQAILESGWGKSKLSIECNNLFGVKAIGGWRGAKKSYPTYEYYNGRKTLINDYFRVYKSYSESIEDHALFLVNNSRYRQHGFFNAKDYIEQANALQRAGYATAPNYAKQLIHLIRQYNLNKYDNINNSFIKLDGGGYASYRDGAPGLNLIIRDYSSDIKRIFAWVDSDKGASWAFAKEVPNSNYTKLCKNTSKVITKRNGGYTFSRNSMYKLKVKGYNKLGQVVAENQIVLKVPLK</sequence>
<accession>A0A2X2WC61</accession>
<keyword evidence="3" id="KW-0326">Glycosidase</keyword>
<dbReference type="PANTHER" id="PTHR33308">
    <property type="entry name" value="PEPTIDOGLYCAN HYDROLASE FLGJ"/>
    <property type="match status" value="1"/>
</dbReference>
<evidence type="ECO:0000256" key="1">
    <source>
        <dbReference type="ARBA" id="ARBA00022801"/>
    </source>
</evidence>
<dbReference type="AlphaFoldDB" id="A0A2X2WC61"/>
<dbReference type="RefSeq" id="WP_111921213.1">
    <property type="nucleotide sequence ID" value="NZ_UAWC01000001.1"/>
</dbReference>
<dbReference type="InterPro" id="IPR002901">
    <property type="entry name" value="MGlyc_endo_b_GlcNAc-like_dom"/>
</dbReference>
<evidence type="ECO:0000313" key="4">
    <source>
        <dbReference type="Proteomes" id="UP000250223"/>
    </source>
</evidence>
<keyword evidence="1 3" id="KW-0378">Hydrolase</keyword>
<dbReference type="Pfam" id="PF01832">
    <property type="entry name" value="Glucosaminidase"/>
    <property type="match status" value="1"/>
</dbReference>
<dbReference type="Gene3D" id="4.10.80.30">
    <property type="entry name" value="DNA polymerase, domain 6"/>
    <property type="match status" value="1"/>
</dbReference>
<dbReference type="SMART" id="SM00047">
    <property type="entry name" value="LYZ2"/>
    <property type="match status" value="1"/>
</dbReference>
<evidence type="ECO:0000313" key="3">
    <source>
        <dbReference type="EMBL" id="SQB33625.1"/>
    </source>
</evidence>
<feature type="domain" description="Mannosyl-glycoprotein endo-beta-N-acetylglucosamidase-like" evidence="2">
    <location>
        <begin position="2"/>
        <end position="153"/>
    </location>
</feature>
<reference evidence="3 4" key="1">
    <citation type="submission" date="2018-06" db="EMBL/GenBank/DDBJ databases">
        <authorList>
            <consortium name="Pathogen Informatics"/>
            <person name="Doyle S."/>
        </authorList>
    </citation>
    <scope>NUCLEOTIDE SEQUENCE [LARGE SCALE GENOMIC DNA]</scope>
    <source>
        <strain evidence="3 4">NCTC13028</strain>
    </source>
</reference>
<protein>
    <submittedName>
        <fullName evidence="3">N-acetylmuramoyl-L-alanine amidase</fullName>
        <ecNumber evidence="3">3.2.1.-</ecNumber>
    </submittedName>
</protein>
<organism evidence="3 4">
    <name type="scientific">Clostridium cochlearium</name>
    <dbReference type="NCBI Taxonomy" id="1494"/>
    <lineage>
        <taxon>Bacteria</taxon>
        <taxon>Bacillati</taxon>
        <taxon>Bacillota</taxon>
        <taxon>Clostridia</taxon>
        <taxon>Eubacteriales</taxon>
        <taxon>Clostridiaceae</taxon>
        <taxon>Clostridium</taxon>
    </lineage>
</organism>
<dbReference type="PANTHER" id="PTHR33308:SF9">
    <property type="entry name" value="PEPTIDOGLYCAN HYDROLASE FLGJ"/>
    <property type="match status" value="1"/>
</dbReference>
<dbReference type="GO" id="GO:0016798">
    <property type="term" value="F:hydrolase activity, acting on glycosyl bonds"/>
    <property type="evidence" value="ECO:0007669"/>
    <property type="project" value="UniProtKB-KW"/>
</dbReference>
<dbReference type="EC" id="3.2.1.-" evidence="3"/>
<proteinExistence type="predicted"/>
<dbReference type="InterPro" id="IPR051056">
    <property type="entry name" value="Glycosyl_Hydrolase_73"/>
</dbReference>
<dbReference type="Gene3D" id="1.10.530.10">
    <property type="match status" value="1"/>
</dbReference>
<dbReference type="GO" id="GO:0004040">
    <property type="term" value="F:amidase activity"/>
    <property type="evidence" value="ECO:0007669"/>
    <property type="project" value="InterPro"/>
</dbReference>